<name>A0A1M7K476_9BACI</name>
<dbReference type="AlphaFoldDB" id="A0A1M7K476"/>
<dbReference type="EMBL" id="FRCZ01000001">
    <property type="protein sequence ID" value="SHM60015.1"/>
    <property type="molecule type" value="Genomic_DNA"/>
</dbReference>
<reference evidence="2" key="1">
    <citation type="submission" date="2016-11" db="EMBL/GenBank/DDBJ databases">
        <authorList>
            <person name="Jaros S."/>
            <person name="Januszkiewicz K."/>
            <person name="Wedrychowicz H."/>
        </authorList>
    </citation>
    <scope>NUCLEOTIDE SEQUENCE [LARGE SCALE GENOMIC DNA]</scope>
    <source>
        <strain evidence="2">CGMCC 1.10681</strain>
    </source>
</reference>
<gene>
    <name evidence="2" type="ORF">SAMN05216179_0569</name>
</gene>
<keyword evidence="1" id="KW-0472">Membrane</keyword>
<feature type="transmembrane region" description="Helical" evidence="1">
    <location>
        <begin position="16"/>
        <end position="37"/>
    </location>
</feature>
<organism evidence="2 3">
    <name type="scientific">Gracilibacillus kekensis</name>
    <dbReference type="NCBI Taxonomy" id="1027249"/>
    <lineage>
        <taxon>Bacteria</taxon>
        <taxon>Bacillati</taxon>
        <taxon>Bacillota</taxon>
        <taxon>Bacilli</taxon>
        <taxon>Bacillales</taxon>
        <taxon>Bacillaceae</taxon>
        <taxon>Gracilibacillus</taxon>
    </lineage>
</organism>
<dbReference type="Proteomes" id="UP000184184">
    <property type="component" value="Unassembled WGS sequence"/>
</dbReference>
<evidence type="ECO:0000256" key="1">
    <source>
        <dbReference type="SAM" id="Phobius"/>
    </source>
</evidence>
<keyword evidence="1" id="KW-1133">Transmembrane helix</keyword>
<feature type="transmembrane region" description="Helical" evidence="1">
    <location>
        <begin position="123"/>
        <end position="149"/>
    </location>
</feature>
<feature type="transmembrane region" description="Helical" evidence="1">
    <location>
        <begin position="161"/>
        <end position="185"/>
    </location>
</feature>
<evidence type="ECO:0000313" key="3">
    <source>
        <dbReference type="Proteomes" id="UP000184184"/>
    </source>
</evidence>
<feature type="transmembrane region" description="Helical" evidence="1">
    <location>
        <begin position="43"/>
        <end position="69"/>
    </location>
</feature>
<dbReference type="InterPro" id="IPR006938">
    <property type="entry name" value="DUF624"/>
</dbReference>
<accession>A0A1M7K476</accession>
<sequence length="221" mass="25064">MTGVYKVAEWIMRFSVINLLWLTFQLPIVFLVLGALFTEGRSIPLLFTLIAILSPFLLFPATAAMFASVRDWIADREQKSIMQAFSRHYRDNYKVSMKVGFLLTPLWTIIIADVVYLQANHTVLLFAFIVFGVVLYVYTLTVMSVMVHYAIAIRAILKKALFLTFGSPVLFLATIGTSFLIIYVSVNGLPFLLLFFTGSMISFITFSLFYRVYQNITKSGG</sequence>
<protein>
    <submittedName>
        <fullName evidence="2">Uncharacterized membrane protein YesL</fullName>
    </submittedName>
</protein>
<feature type="transmembrane region" description="Helical" evidence="1">
    <location>
        <begin position="99"/>
        <end position="117"/>
    </location>
</feature>
<dbReference type="Pfam" id="PF04854">
    <property type="entry name" value="DUF624"/>
    <property type="match status" value="1"/>
</dbReference>
<proteinExistence type="predicted"/>
<keyword evidence="1" id="KW-0812">Transmembrane</keyword>
<evidence type="ECO:0000313" key="2">
    <source>
        <dbReference type="EMBL" id="SHM60015.1"/>
    </source>
</evidence>
<dbReference type="STRING" id="1027249.SAMN05216179_0569"/>
<keyword evidence="3" id="KW-1185">Reference proteome</keyword>
<feature type="transmembrane region" description="Helical" evidence="1">
    <location>
        <begin position="191"/>
        <end position="213"/>
    </location>
</feature>